<evidence type="ECO:0000256" key="6">
    <source>
        <dbReference type="SAM" id="Phobius"/>
    </source>
</evidence>
<dbReference type="PANTHER" id="PTHR12953">
    <property type="entry name" value="MEMBRANE PROTEIN CH1 RELATED"/>
    <property type="match status" value="1"/>
</dbReference>
<evidence type="ECO:0000313" key="10">
    <source>
        <dbReference type="Proteomes" id="UP000078046"/>
    </source>
</evidence>
<feature type="domain" description="SUN" evidence="8">
    <location>
        <begin position="100"/>
        <end position="253"/>
    </location>
</feature>
<feature type="region of interest" description="Disordered" evidence="5">
    <location>
        <begin position="43"/>
        <end position="67"/>
    </location>
</feature>
<dbReference type="PROSITE" id="PS51469">
    <property type="entry name" value="SUN"/>
    <property type="match status" value="1"/>
</dbReference>
<organism evidence="9 10">
    <name type="scientific">Intoshia linei</name>
    <dbReference type="NCBI Taxonomy" id="1819745"/>
    <lineage>
        <taxon>Eukaryota</taxon>
        <taxon>Metazoa</taxon>
        <taxon>Spiralia</taxon>
        <taxon>Lophotrochozoa</taxon>
        <taxon>Mesozoa</taxon>
        <taxon>Orthonectida</taxon>
        <taxon>Rhopaluridae</taxon>
        <taxon>Intoshia</taxon>
    </lineage>
</organism>
<keyword evidence="4 6" id="KW-0472">Membrane</keyword>
<evidence type="ECO:0000256" key="4">
    <source>
        <dbReference type="ARBA" id="ARBA00023136"/>
    </source>
</evidence>
<evidence type="ECO:0000256" key="2">
    <source>
        <dbReference type="ARBA" id="ARBA00022692"/>
    </source>
</evidence>
<keyword evidence="2 6" id="KW-0812">Transmembrane</keyword>
<dbReference type="GO" id="GO:0016020">
    <property type="term" value="C:membrane"/>
    <property type="evidence" value="ECO:0007669"/>
    <property type="project" value="InterPro"/>
</dbReference>
<keyword evidence="10" id="KW-1185">Reference proteome</keyword>
<evidence type="ECO:0000256" key="7">
    <source>
        <dbReference type="SAM" id="SignalP"/>
    </source>
</evidence>
<name>A0A177B497_9BILA</name>
<evidence type="ECO:0000256" key="5">
    <source>
        <dbReference type="SAM" id="MobiDB-lite"/>
    </source>
</evidence>
<keyword evidence="3 6" id="KW-1133">Transmembrane helix</keyword>
<reference evidence="9 10" key="1">
    <citation type="submission" date="2016-04" db="EMBL/GenBank/DDBJ databases">
        <title>The genome of Intoshia linei affirms orthonectids as highly simplified spiralians.</title>
        <authorList>
            <person name="Mikhailov K.V."/>
            <person name="Slusarev G.S."/>
            <person name="Nikitin M.A."/>
            <person name="Logacheva M.D."/>
            <person name="Penin A."/>
            <person name="Aleoshin V."/>
            <person name="Panchin Y.V."/>
        </authorList>
    </citation>
    <scope>NUCLEOTIDE SEQUENCE [LARGE SCALE GENOMIC DNA]</scope>
    <source>
        <strain evidence="9">Intl2013</strain>
        <tissue evidence="9">Whole animal</tissue>
    </source>
</reference>
<feature type="compositionally biased region" description="Low complexity" evidence="5">
    <location>
        <begin position="46"/>
        <end position="61"/>
    </location>
</feature>
<protein>
    <recommendedName>
        <fullName evidence="8">SUN domain-containing protein</fullName>
    </recommendedName>
</protein>
<feature type="transmembrane region" description="Helical" evidence="6">
    <location>
        <begin position="538"/>
        <end position="562"/>
    </location>
</feature>
<comment type="caution">
    <text evidence="9">The sequence shown here is derived from an EMBL/GenBank/DDBJ whole genome shotgun (WGS) entry which is preliminary data.</text>
</comment>
<evidence type="ECO:0000256" key="1">
    <source>
        <dbReference type="ARBA" id="ARBA00004308"/>
    </source>
</evidence>
<accession>A0A177B497</accession>
<proteinExistence type="predicted"/>
<dbReference type="InterPro" id="IPR045120">
    <property type="entry name" value="Suco/Slp1-like"/>
</dbReference>
<sequence>MRYIYLTLVVISCISIIWSVEINSDENSDIVDNTETLEHIPEKFANENTESNNTSTETNDTAPKEDVDGGFVSFEDWKNEMKKKIPNNESKKNANVNNEVPLDKENYDNFYMNTNQANIRCGAKIVETNPQAKQPGYVLNENIDQYLLNSCSAEKFMIVQLCEPIKIAQVAVGNLEFFSSSPKEAELEGSDRFPAKSWINLGKIYIEDIRQVQYFTLPKIGIYIKFLKIKLLTHHGNQHYCPISIIRAYGLTITDDDDYTYSHIPIQEPIKQPEKTVDTIPTETETNVKPYNFNLHRNSTLHDTCFSTQLRKCAPIICLYLNVFKGRKIVHIKKDTPVIKMDGSTKEFVPLNAKTDTYEIPNGHQDPLESNEFKDNLKIDPVKLHLDKNETVIKIIDKKKEENTTENIIESDKLATKKYDESLYDDPNGEFFNNIGGSKIHSSIARLKNQVRDLEVNTNLSGTYLEKLSQNYKKTMESVNKTSHMLISDNKRLNVQIQENTNSNIFLREYVSAMSGSLRISACSENEKLLKDIYQEQIIYMAMVTCLVFVVLIFGMFLRIYYSKFKSCEKIISKFGNDLKMLKKELIEVKEKQTTTDFKCRNTDIYTNNVECSDSITVSHIPLNLKNCHQDSVTLSNYNDYPEYGYDEIDVKDSFNDEQMENIDDANEATHTQLSELTRTHIPHSPYNCNIQENINYANNGHTKCRHISDSNDSNSLGKQSLLEKKI</sequence>
<evidence type="ECO:0000313" key="9">
    <source>
        <dbReference type="EMBL" id="OAF69117.1"/>
    </source>
</evidence>
<dbReference type="GO" id="GO:0005737">
    <property type="term" value="C:cytoplasm"/>
    <property type="evidence" value="ECO:0007669"/>
    <property type="project" value="TreeGrafter"/>
</dbReference>
<dbReference type="Proteomes" id="UP000078046">
    <property type="component" value="Unassembled WGS sequence"/>
</dbReference>
<dbReference type="GO" id="GO:0034975">
    <property type="term" value="P:protein folding in endoplasmic reticulum"/>
    <property type="evidence" value="ECO:0007669"/>
    <property type="project" value="TreeGrafter"/>
</dbReference>
<keyword evidence="7" id="KW-0732">Signal</keyword>
<feature type="chain" id="PRO_5008056817" description="SUN domain-containing protein" evidence="7">
    <location>
        <begin position="20"/>
        <end position="727"/>
    </location>
</feature>
<dbReference type="InterPro" id="IPR012919">
    <property type="entry name" value="SUN_dom"/>
</dbReference>
<evidence type="ECO:0000259" key="8">
    <source>
        <dbReference type="PROSITE" id="PS51469"/>
    </source>
</evidence>
<dbReference type="AlphaFoldDB" id="A0A177B497"/>
<dbReference type="EMBL" id="LWCA01000332">
    <property type="protein sequence ID" value="OAF69117.1"/>
    <property type="molecule type" value="Genomic_DNA"/>
</dbReference>
<dbReference type="OrthoDB" id="266334at2759"/>
<feature type="signal peptide" evidence="7">
    <location>
        <begin position="1"/>
        <end position="19"/>
    </location>
</feature>
<dbReference type="GO" id="GO:0012505">
    <property type="term" value="C:endomembrane system"/>
    <property type="evidence" value="ECO:0007669"/>
    <property type="project" value="UniProtKB-SubCell"/>
</dbReference>
<gene>
    <name evidence="9" type="ORF">A3Q56_03145</name>
</gene>
<comment type="subcellular location">
    <subcellularLocation>
        <location evidence="1">Endomembrane system</location>
    </subcellularLocation>
</comment>
<dbReference type="Pfam" id="PF07738">
    <property type="entry name" value="Sad1_UNC"/>
    <property type="match status" value="1"/>
</dbReference>
<evidence type="ECO:0000256" key="3">
    <source>
        <dbReference type="ARBA" id="ARBA00022989"/>
    </source>
</evidence>
<dbReference type="PANTHER" id="PTHR12953:SF0">
    <property type="entry name" value="SUN DOMAIN-CONTAINING OSSIFICATION FACTOR"/>
    <property type="match status" value="1"/>
</dbReference>